<dbReference type="GO" id="GO:0007165">
    <property type="term" value="P:signal transduction"/>
    <property type="evidence" value="ECO:0007669"/>
    <property type="project" value="InterPro"/>
</dbReference>
<dbReference type="Pfam" id="PF00788">
    <property type="entry name" value="RA"/>
    <property type="match status" value="2"/>
</dbReference>
<sequence length="512" mass="57662">MGLISWDFIPTQQVLDLLFPSASPSFPGTWVDFYTEASHQPPGSLSLQLLLPSMWLLLGGLNLQQQAHHLLAQTEDGKSSQAEPESQADWATSSVPVMAPKPTPEPEPSPWEGAEPESRTSGVSTRNSSRPQYNKRVGGSCLIHVYLENERTTKYKSILVTCQDRVPVIIRRALDAHLLQQEDPENFELLQIVSNHQKLRIPADGKPASKWFKVKPKEFLEPSMAVASRIPAAVSSSSAVAAGPLPQATQSNECCMRKVTSSSSSLLHSSEQVEDSRLVHVLLEGQSQRETKRILVTCQERVTSLIHRALDQNLLQHEDVDNFELLRMMSLHEKIKVPDHSLIYLSMNPRIKYHFIVRKRPQVKGKEFSESICKSSRPLSHKLVGDTCLIRVHLETQSPKMAKTVLVTCHDRAPVVIRRALELHLLTQEKLEEYELGQIISHHQKLRIPAQANVFYAKNPHTEPNFVLRKRSLSQKNDEWIQPQPPSRPAKKAPALLRMLAKPFYCCVPGRG</sequence>
<feature type="region of interest" description="Disordered" evidence="1">
    <location>
        <begin position="73"/>
        <end position="133"/>
    </location>
</feature>
<organism evidence="3 4">
    <name type="scientific">Marmota monax</name>
    <name type="common">Woodchuck</name>
    <dbReference type="NCBI Taxonomy" id="9995"/>
    <lineage>
        <taxon>Eukaryota</taxon>
        <taxon>Metazoa</taxon>
        <taxon>Chordata</taxon>
        <taxon>Craniata</taxon>
        <taxon>Vertebrata</taxon>
        <taxon>Euteleostomi</taxon>
        <taxon>Mammalia</taxon>
        <taxon>Eutheria</taxon>
        <taxon>Euarchontoglires</taxon>
        <taxon>Glires</taxon>
        <taxon>Rodentia</taxon>
        <taxon>Sciuromorpha</taxon>
        <taxon>Sciuridae</taxon>
        <taxon>Xerinae</taxon>
        <taxon>Marmotini</taxon>
        <taxon>Marmota</taxon>
    </lineage>
</organism>
<feature type="compositionally biased region" description="Polar residues" evidence="1">
    <location>
        <begin position="119"/>
        <end position="132"/>
    </location>
</feature>
<name>A0A5E4BF69_MARMO</name>
<keyword evidence="4" id="KW-1185">Reference proteome</keyword>
<evidence type="ECO:0000256" key="1">
    <source>
        <dbReference type="SAM" id="MobiDB-lite"/>
    </source>
</evidence>
<dbReference type="CDD" id="cd00153">
    <property type="entry name" value="RA_RalGDS_like"/>
    <property type="match status" value="2"/>
</dbReference>
<dbReference type="SUPFAM" id="SSF54236">
    <property type="entry name" value="Ubiquitin-like"/>
    <property type="match status" value="3"/>
</dbReference>
<gene>
    <name evidence="3" type="ORF">MONAX_5E018303</name>
</gene>
<feature type="compositionally biased region" description="Pro residues" evidence="1">
    <location>
        <begin position="99"/>
        <end position="109"/>
    </location>
</feature>
<protein>
    <recommendedName>
        <fullName evidence="2">Ras-associating domain-containing protein</fullName>
    </recommendedName>
</protein>
<evidence type="ECO:0000313" key="3">
    <source>
        <dbReference type="EMBL" id="VTJ68015.1"/>
    </source>
</evidence>
<dbReference type="InterPro" id="IPR000159">
    <property type="entry name" value="RA_dom"/>
</dbReference>
<reference evidence="3" key="1">
    <citation type="submission" date="2019-04" db="EMBL/GenBank/DDBJ databases">
        <authorList>
            <person name="Alioto T."/>
            <person name="Alioto T."/>
        </authorList>
    </citation>
    <scope>NUCLEOTIDE SEQUENCE [LARGE SCALE GENOMIC DNA]</scope>
</reference>
<dbReference type="AlphaFoldDB" id="A0A5E4BF69"/>
<feature type="domain" description="Ras-associating" evidence="2">
    <location>
        <begin position="386"/>
        <end position="473"/>
    </location>
</feature>
<evidence type="ECO:0000259" key="2">
    <source>
        <dbReference type="PROSITE" id="PS50200"/>
    </source>
</evidence>
<accession>A0A5E4BF69</accession>
<dbReference type="SMART" id="SM00314">
    <property type="entry name" value="RA"/>
    <property type="match status" value="3"/>
</dbReference>
<evidence type="ECO:0000313" key="4">
    <source>
        <dbReference type="Proteomes" id="UP000335636"/>
    </source>
</evidence>
<feature type="domain" description="Ras-associating" evidence="2">
    <location>
        <begin position="139"/>
        <end position="204"/>
    </location>
</feature>
<comment type="caution">
    <text evidence="3">The sequence shown here is derived from an EMBL/GenBank/DDBJ whole genome shotgun (WGS) entry which is preliminary data.</text>
</comment>
<proteinExistence type="predicted"/>
<feature type="domain" description="Ras-associating" evidence="2">
    <location>
        <begin position="275"/>
        <end position="362"/>
    </location>
</feature>
<dbReference type="EMBL" id="CABDUW010000408">
    <property type="protein sequence ID" value="VTJ68015.1"/>
    <property type="molecule type" value="Genomic_DNA"/>
</dbReference>
<feature type="compositionally biased region" description="Polar residues" evidence="1">
    <location>
        <begin position="79"/>
        <end position="95"/>
    </location>
</feature>
<dbReference type="PROSITE" id="PS50200">
    <property type="entry name" value="RA"/>
    <property type="match status" value="3"/>
</dbReference>
<dbReference type="InterPro" id="IPR029071">
    <property type="entry name" value="Ubiquitin-like_domsf"/>
</dbReference>
<dbReference type="Gene3D" id="3.10.20.90">
    <property type="entry name" value="Phosphatidylinositol 3-kinase Catalytic Subunit, Chain A, domain 1"/>
    <property type="match status" value="3"/>
</dbReference>
<dbReference type="Proteomes" id="UP000335636">
    <property type="component" value="Unassembled WGS sequence"/>
</dbReference>